<reference evidence="5" key="1">
    <citation type="submission" date="2023-07" db="EMBL/GenBank/DDBJ databases">
        <authorList>
            <consortium name="AG Swart"/>
            <person name="Singh M."/>
            <person name="Singh A."/>
            <person name="Seah K."/>
            <person name="Emmerich C."/>
        </authorList>
    </citation>
    <scope>NUCLEOTIDE SEQUENCE</scope>
    <source>
        <strain evidence="5">DP1</strain>
    </source>
</reference>
<name>A0AAD1Y983_EUPCR</name>
<dbReference type="GO" id="GO:1990904">
    <property type="term" value="C:ribonucleoprotein complex"/>
    <property type="evidence" value="ECO:0007669"/>
    <property type="project" value="UniProtKB-KW"/>
</dbReference>
<evidence type="ECO:0000256" key="2">
    <source>
        <dbReference type="ARBA" id="ARBA00022980"/>
    </source>
</evidence>
<gene>
    <name evidence="5" type="ORF">ECRASSUSDP1_LOCUS26909</name>
    <name evidence="6" type="ORF">ECRASSUSDP1_LOCUS26926</name>
    <name evidence="7" type="ORF">ECRASSUSDP1_LOCUS26939</name>
</gene>
<evidence type="ECO:0000313" key="8">
    <source>
        <dbReference type="Proteomes" id="UP001295684"/>
    </source>
</evidence>
<keyword evidence="3 4" id="KW-0687">Ribonucleoprotein</keyword>
<dbReference type="InterPro" id="IPR038579">
    <property type="entry name" value="Ribosomal_eS21_sf"/>
</dbReference>
<dbReference type="Pfam" id="PF01249">
    <property type="entry name" value="Ribosomal_S21e"/>
    <property type="match status" value="1"/>
</dbReference>
<dbReference type="AlphaFoldDB" id="A0AAD1Y983"/>
<protein>
    <recommendedName>
        <fullName evidence="4">40S ribosomal protein S21</fullName>
    </recommendedName>
</protein>
<proteinExistence type="inferred from homology"/>
<evidence type="ECO:0000313" key="6">
    <source>
        <dbReference type="EMBL" id="CAI2385368.1"/>
    </source>
</evidence>
<keyword evidence="8" id="KW-1185">Reference proteome</keyword>
<sequence>MQSEDKRVVDLYIPRKCEATNKLIHPKDHASVHINIADVDENGVITGTSQSITIGGYMRRRGYADCALNRLFHDKGLLSFNK</sequence>
<dbReference type="GO" id="GO:0005840">
    <property type="term" value="C:ribosome"/>
    <property type="evidence" value="ECO:0007669"/>
    <property type="project" value="UniProtKB-KW"/>
</dbReference>
<dbReference type="InterPro" id="IPR001931">
    <property type="entry name" value="Ribosomal_eS21"/>
</dbReference>
<dbReference type="EMBL" id="CAMPGE010027778">
    <property type="protein sequence ID" value="CAI2385380.1"/>
    <property type="molecule type" value="Genomic_DNA"/>
</dbReference>
<keyword evidence="2 4" id="KW-0689">Ribosomal protein</keyword>
<evidence type="ECO:0000313" key="7">
    <source>
        <dbReference type="EMBL" id="CAI2385380.1"/>
    </source>
</evidence>
<dbReference type="GO" id="GO:0006412">
    <property type="term" value="P:translation"/>
    <property type="evidence" value="ECO:0007669"/>
    <property type="project" value="InterPro"/>
</dbReference>
<accession>A0AAD1Y983</accession>
<evidence type="ECO:0000313" key="5">
    <source>
        <dbReference type="EMBL" id="CAI2385352.1"/>
    </source>
</evidence>
<organism evidence="5 8">
    <name type="scientific">Euplotes crassus</name>
    <dbReference type="NCBI Taxonomy" id="5936"/>
    <lineage>
        <taxon>Eukaryota</taxon>
        <taxon>Sar</taxon>
        <taxon>Alveolata</taxon>
        <taxon>Ciliophora</taxon>
        <taxon>Intramacronucleata</taxon>
        <taxon>Spirotrichea</taxon>
        <taxon>Hypotrichia</taxon>
        <taxon>Euplotida</taxon>
        <taxon>Euplotidae</taxon>
        <taxon>Moneuplotes</taxon>
    </lineage>
</organism>
<dbReference type="Proteomes" id="UP001295684">
    <property type="component" value="Unassembled WGS sequence"/>
</dbReference>
<dbReference type="PIRSF" id="PIRSF002148">
    <property type="entry name" value="Ribosomal_S21e"/>
    <property type="match status" value="1"/>
</dbReference>
<evidence type="ECO:0000256" key="4">
    <source>
        <dbReference type="PIRNR" id="PIRNR002148"/>
    </source>
</evidence>
<dbReference type="EMBL" id="CAMPGE010027764">
    <property type="protein sequence ID" value="CAI2385368.1"/>
    <property type="molecule type" value="Genomic_DNA"/>
</dbReference>
<evidence type="ECO:0000256" key="3">
    <source>
        <dbReference type="ARBA" id="ARBA00023274"/>
    </source>
</evidence>
<evidence type="ECO:0000256" key="1">
    <source>
        <dbReference type="ARBA" id="ARBA00010228"/>
    </source>
</evidence>
<dbReference type="EMBL" id="CAMPGE010027745">
    <property type="protein sequence ID" value="CAI2385352.1"/>
    <property type="molecule type" value="Genomic_DNA"/>
</dbReference>
<dbReference type="GO" id="GO:0003735">
    <property type="term" value="F:structural constituent of ribosome"/>
    <property type="evidence" value="ECO:0007669"/>
    <property type="project" value="InterPro"/>
</dbReference>
<dbReference type="Gene3D" id="3.30.1230.20">
    <property type="match status" value="1"/>
</dbReference>
<comment type="caution">
    <text evidence="5">The sequence shown here is derived from an EMBL/GenBank/DDBJ whole genome shotgun (WGS) entry which is preliminary data.</text>
</comment>
<comment type="similarity">
    <text evidence="1 4">Belongs to the eukaryotic ribosomal protein eS21 family.</text>
</comment>
<dbReference type="PANTHER" id="PTHR10442">
    <property type="entry name" value="40S RIBOSOMAL PROTEIN S21"/>
    <property type="match status" value="1"/>
</dbReference>